<dbReference type="Proteomes" id="UP001434883">
    <property type="component" value="Unassembled WGS sequence"/>
</dbReference>
<reference evidence="2 3" key="1">
    <citation type="submission" date="2021-06" db="EMBL/GenBank/DDBJ databases">
        <authorList>
            <person name="Palmer J.M."/>
        </authorList>
    </citation>
    <scope>NUCLEOTIDE SEQUENCE [LARGE SCALE GENOMIC DNA]</scope>
    <source>
        <strain evidence="2 3">XC_2019</strain>
        <tissue evidence="2">Muscle</tissue>
    </source>
</reference>
<dbReference type="InterPro" id="IPR035974">
    <property type="entry name" value="Rap/Ran-GAP_sf"/>
</dbReference>
<evidence type="ECO:0000256" key="1">
    <source>
        <dbReference type="SAM" id="MobiDB-lite"/>
    </source>
</evidence>
<dbReference type="EMBL" id="JAHRIN010009149">
    <property type="protein sequence ID" value="MEQ2194356.1"/>
    <property type="molecule type" value="Genomic_DNA"/>
</dbReference>
<evidence type="ECO:0000313" key="3">
    <source>
        <dbReference type="Proteomes" id="UP001434883"/>
    </source>
</evidence>
<feature type="region of interest" description="Disordered" evidence="1">
    <location>
        <begin position="41"/>
        <end position="62"/>
    </location>
</feature>
<gene>
    <name evidence="2" type="ORF">XENOCAPTIV_027975</name>
</gene>
<name>A0ABV0QEU9_9TELE</name>
<dbReference type="InterPro" id="IPR039930">
    <property type="entry name" value="RALGAPB"/>
</dbReference>
<organism evidence="2 3">
    <name type="scientific">Xenoophorus captivus</name>
    <dbReference type="NCBI Taxonomy" id="1517983"/>
    <lineage>
        <taxon>Eukaryota</taxon>
        <taxon>Metazoa</taxon>
        <taxon>Chordata</taxon>
        <taxon>Craniata</taxon>
        <taxon>Vertebrata</taxon>
        <taxon>Euteleostomi</taxon>
        <taxon>Actinopterygii</taxon>
        <taxon>Neopterygii</taxon>
        <taxon>Teleostei</taxon>
        <taxon>Neoteleostei</taxon>
        <taxon>Acanthomorphata</taxon>
        <taxon>Ovalentaria</taxon>
        <taxon>Atherinomorphae</taxon>
        <taxon>Cyprinodontiformes</taxon>
        <taxon>Goodeidae</taxon>
        <taxon>Xenoophorus</taxon>
    </lineage>
</organism>
<evidence type="ECO:0000313" key="2">
    <source>
        <dbReference type="EMBL" id="MEQ2194356.1"/>
    </source>
</evidence>
<dbReference type="PANTHER" id="PTHR21344:SF1">
    <property type="entry name" value="RAL GTPASE-ACTIVATING PROTEIN SUBUNIT BETA"/>
    <property type="match status" value="1"/>
</dbReference>
<accession>A0ABV0QEU9</accession>
<feature type="non-terminal residue" evidence="2">
    <location>
        <position position="1"/>
    </location>
</feature>
<protein>
    <submittedName>
        <fullName evidence="2">Uncharacterized protein</fullName>
    </submittedName>
</protein>
<comment type="caution">
    <text evidence="2">The sequence shown here is derived from an EMBL/GenBank/DDBJ whole genome shotgun (WGS) entry which is preliminary data.</text>
</comment>
<feature type="compositionally biased region" description="Polar residues" evidence="1">
    <location>
        <begin position="46"/>
        <end position="56"/>
    </location>
</feature>
<dbReference type="PANTHER" id="PTHR21344">
    <property type="entry name" value="RAL GTPASE-ACTIVATING PROTEIN SUBUNIT BETA"/>
    <property type="match status" value="1"/>
</dbReference>
<proteinExistence type="predicted"/>
<keyword evidence="3" id="KW-1185">Reference proteome</keyword>
<sequence length="187" mass="21346">EAATPEDTGGSVFNGEKKVLYYADALTEIAFVVPSLTETSEESSVHSDSTVEADTNTDLKPEKQSNLTLELFPNHSESLDLGFLVSLSGFLVRQTVINMCRRKRLESDLYNPPHVRRKQKITEIVQRYRNKQLEPEFYTSLFHECCMHMPFLEGEFIKYASKKPHTIKHVVSCYSSVVGPYLRTCYV</sequence>
<dbReference type="SUPFAM" id="SSF111347">
    <property type="entry name" value="Rap/Ran-GAP"/>
    <property type="match status" value="1"/>
</dbReference>